<keyword evidence="3" id="KW-1185">Reference proteome</keyword>
<proteinExistence type="predicted"/>
<dbReference type="PANTHER" id="PTHR42673">
    <property type="entry name" value="MALEYLACETOACETATE ISOMERASE"/>
    <property type="match status" value="1"/>
</dbReference>
<name>A0A974Y479_9RHOO</name>
<dbReference type="PROSITE" id="PS50404">
    <property type="entry name" value="GST_NTER"/>
    <property type="match status" value="1"/>
</dbReference>
<dbReference type="InterPro" id="IPR036282">
    <property type="entry name" value="Glutathione-S-Trfase_C_sf"/>
</dbReference>
<gene>
    <name evidence="2" type="ORF">IWH25_02915</name>
</gene>
<dbReference type="InterPro" id="IPR036249">
    <property type="entry name" value="Thioredoxin-like_sf"/>
</dbReference>
<dbReference type="SUPFAM" id="SSF47616">
    <property type="entry name" value="GST C-terminal domain-like"/>
    <property type="match status" value="1"/>
</dbReference>
<feature type="domain" description="GST N-terminal" evidence="1">
    <location>
        <begin position="2"/>
        <end position="82"/>
    </location>
</feature>
<dbReference type="InterPro" id="IPR004045">
    <property type="entry name" value="Glutathione_S-Trfase_N"/>
</dbReference>
<dbReference type="Gene3D" id="3.40.30.10">
    <property type="entry name" value="Glutaredoxin"/>
    <property type="match status" value="1"/>
</dbReference>
<protein>
    <submittedName>
        <fullName evidence="2">Glutathione S-transferase family protein</fullName>
    </submittedName>
</protein>
<dbReference type="SUPFAM" id="SSF52833">
    <property type="entry name" value="Thioredoxin-like"/>
    <property type="match status" value="1"/>
</dbReference>
<dbReference type="GO" id="GO:0006559">
    <property type="term" value="P:L-phenylalanine catabolic process"/>
    <property type="evidence" value="ECO:0007669"/>
    <property type="project" value="TreeGrafter"/>
</dbReference>
<dbReference type="GO" id="GO:0004364">
    <property type="term" value="F:glutathione transferase activity"/>
    <property type="evidence" value="ECO:0007669"/>
    <property type="project" value="TreeGrafter"/>
</dbReference>
<dbReference type="KEGG" id="ares:IWH25_02915"/>
<dbReference type="Pfam" id="PF13409">
    <property type="entry name" value="GST_N_2"/>
    <property type="match status" value="1"/>
</dbReference>
<evidence type="ECO:0000313" key="2">
    <source>
        <dbReference type="EMBL" id="QRJ64320.1"/>
    </source>
</evidence>
<dbReference type="RefSeq" id="WP_203387863.1">
    <property type="nucleotide sequence ID" value="NZ_CP064781.1"/>
</dbReference>
<dbReference type="AlphaFoldDB" id="A0A974Y479"/>
<sequence length="210" mass="22753">MRQLVIADKNLSSWSLRPWLALSVAGIDFAEVNIRLGQPDTRHQILRYSPSGKVPCLIDGRIVVWDSLAICEYAAELAPTLWPADAAARAEARAVSAEMHAGFAALRQNMPMEVCALKPGEGRTQDSEADIARILALWEACRVRHGAGGPFLFGAFSIADAMYAPVVWRFVTYAVAVPPVVRAWMDAMLALPAMQAWRAGAAAELAARPA</sequence>
<accession>A0A974Y479</accession>
<dbReference type="Proteomes" id="UP000663444">
    <property type="component" value="Chromosome"/>
</dbReference>
<dbReference type="Gene3D" id="1.20.1050.10">
    <property type="match status" value="1"/>
</dbReference>
<dbReference type="EMBL" id="CP064781">
    <property type="protein sequence ID" value="QRJ64320.1"/>
    <property type="molecule type" value="Genomic_DNA"/>
</dbReference>
<evidence type="ECO:0000259" key="1">
    <source>
        <dbReference type="PROSITE" id="PS50404"/>
    </source>
</evidence>
<dbReference type="CDD" id="cd03043">
    <property type="entry name" value="GST_N_1"/>
    <property type="match status" value="1"/>
</dbReference>
<dbReference type="Pfam" id="PF13410">
    <property type="entry name" value="GST_C_2"/>
    <property type="match status" value="1"/>
</dbReference>
<dbReference type="SFLD" id="SFLDS00019">
    <property type="entry name" value="Glutathione_Transferase_(cytos"/>
    <property type="match status" value="1"/>
</dbReference>
<reference evidence="2" key="1">
    <citation type="submission" date="2020-11" db="EMBL/GenBank/DDBJ databases">
        <title>Azospira restricta DSM 18626 genome sequence.</title>
        <authorList>
            <person name="Moe W.M."/>
        </authorList>
    </citation>
    <scope>NUCLEOTIDE SEQUENCE</scope>
    <source>
        <strain evidence="2">DSM 18626</strain>
    </source>
</reference>
<evidence type="ECO:0000313" key="3">
    <source>
        <dbReference type="Proteomes" id="UP000663444"/>
    </source>
</evidence>
<dbReference type="CDD" id="cd03194">
    <property type="entry name" value="GST_C_3"/>
    <property type="match status" value="1"/>
</dbReference>
<organism evidence="2 3">
    <name type="scientific">Azospira restricta</name>
    <dbReference type="NCBI Taxonomy" id="404405"/>
    <lineage>
        <taxon>Bacteria</taxon>
        <taxon>Pseudomonadati</taxon>
        <taxon>Pseudomonadota</taxon>
        <taxon>Betaproteobacteria</taxon>
        <taxon>Rhodocyclales</taxon>
        <taxon>Rhodocyclaceae</taxon>
        <taxon>Azospira</taxon>
    </lineage>
</organism>
<dbReference type="InterPro" id="IPR040079">
    <property type="entry name" value="Glutathione_S-Trfase"/>
</dbReference>
<dbReference type="GO" id="GO:0016034">
    <property type="term" value="F:maleylacetoacetate isomerase activity"/>
    <property type="evidence" value="ECO:0007669"/>
    <property type="project" value="TreeGrafter"/>
</dbReference>
<dbReference type="PANTHER" id="PTHR42673:SF4">
    <property type="entry name" value="MALEYLACETOACETATE ISOMERASE"/>
    <property type="match status" value="1"/>
</dbReference>
<dbReference type="GO" id="GO:0006749">
    <property type="term" value="P:glutathione metabolic process"/>
    <property type="evidence" value="ECO:0007669"/>
    <property type="project" value="TreeGrafter"/>
</dbReference>